<dbReference type="Proteomes" id="UP000181956">
    <property type="component" value="Chromosome I"/>
</dbReference>
<dbReference type="EMBL" id="LT629742">
    <property type="protein sequence ID" value="SDS03378.1"/>
    <property type="molecule type" value="Genomic_DNA"/>
</dbReference>
<dbReference type="AlphaFoldDB" id="A0A1H1NWM2"/>
<organism evidence="1 2">
    <name type="scientific">Microterricola viridarii</name>
    <dbReference type="NCBI Taxonomy" id="412690"/>
    <lineage>
        <taxon>Bacteria</taxon>
        <taxon>Bacillati</taxon>
        <taxon>Actinomycetota</taxon>
        <taxon>Actinomycetes</taxon>
        <taxon>Micrococcales</taxon>
        <taxon>Microbacteriaceae</taxon>
        <taxon>Microterricola</taxon>
    </lineage>
</organism>
<reference evidence="2" key="1">
    <citation type="submission" date="2016-10" db="EMBL/GenBank/DDBJ databases">
        <authorList>
            <person name="Varghese N."/>
            <person name="Submissions S."/>
        </authorList>
    </citation>
    <scope>NUCLEOTIDE SEQUENCE [LARGE SCALE GENOMIC DNA]</scope>
    <source>
        <strain evidence="2">DSM 21772</strain>
    </source>
</reference>
<evidence type="ECO:0000313" key="2">
    <source>
        <dbReference type="Proteomes" id="UP000181956"/>
    </source>
</evidence>
<keyword evidence="2" id="KW-1185">Reference proteome</keyword>
<dbReference type="STRING" id="412690.SAMN04489834_0734"/>
<gene>
    <name evidence="1" type="ORF">SAMN04489834_0734</name>
</gene>
<evidence type="ECO:0000313" key="1">
    <source>
        <dbReference type="EMBL" id="SDS03378.1"/>
    </source>
</evidence>
<protein>
    <submittedName>
        <fullName evidence="1">Uncharacterized protein</fullName>
    </submittedName>
</protein>
<dbReference type="RefSeq" id="WP_269457796.1">
    <property type="nucleotide sequence ID" value="NZ_LT629742.1"/>
</dbReference>
<name>A0A1H1NWM2_9MICO</name>
<accession>A0A1H1NWM2</accession>
<proteinExistence type="predicted"/>
<sequence>MLLLMIALALLAAWAVIAAVVTAARDGYRAVPDRHPELRAAR</sequence>